<name>A0AAD3P5N4_NEPGR</name>
<keyword evidence="1" id="KW-0694">RNA-binding</keyword>
<dbReference type="InterPro" id="IPR012677">
    <property type="entry name" value="Nucleotide-bd_a/b_plait_sf"/>
</dbReference>
<gene>
    <name evidence="3" type="ORF">Nepgr_002123</name>
</gene>
<proteinExistence type="predicted"/>
<dbReference type="SUPFAM" id="SSF54928">
    <property type="entry name" value="RNA-binding domain, RBD"/>
    <property type="match status" value="1"/>
</dbReference>
<sequence>MDTPTEETTPMLTSRAEPYFTTPSAHELVQRLLYEASQFHYPVYLPVSPYAARMSPSRPAMMAFVEYDYAAFLAWPYFWGIPNAVAGGLHLLPGPSHFKQIPGETVEASDFSNGRKAVMIEELLADNPVAADRLHRDSCRDVKNGFHDAGSRRRRVSRFSYPASKELSRTSSVNDRVYIKGPSGKSSALVWRRKFDSFSVGDSTSLMIRNIPNRVSRRELIELLDKHCREENESAESRSDPIHSEFDFLYLPIDFATGLNYGFAFVNFTNTVGASRFCYSWTGKKWDKCGYNSKKIRQITFAYIQGRENLKMHFKRSVFFCQTAEYLPVEFIPPRNGLILTQPMAIGTRRDRPASQSVSFSPLSSELC</sequence>
<evidence type="ECO:0000313" key="3">
    <source>
        <dbReference type="EMBL" id="GMH00284.1"/>
    </source>
</evidence>
<protein>
    <recommendedName>
        <fullName evidence="2">RRM domain-containing protein</fullName>
    </recommendedName>
</protein>
<dbReference type="GO" id="GO:0003723">
    <property type="term" value="F:RNA binding"/>
    <property type="evidence" value="ECO:0007669"/>
    <property type="project" value="UniProtKB-UniRule"/>
</dbReference>
<feature type="domain" description="RRM" evidence="2">
    <location>
        <begin position="204"/>
        <end position="306"/>
    </location>
</feature>
<reference evidence="3" key="1">
    <citation type="submission" date="2023-05" db="EMBL/GenBank/DDBJ databases">
        <title>Nepenthes gracilis genome sequencing.</title>
        <authorList>
            <person name="Fukushima K."/>
        </authorList>
    </citation>
    <scope>NUCLEOTIDE SEQUENCE</scope>
    <source>
        <strain evidence="3">SING2019-196</strain>
    </source>
</reference>
<evidence type="ECO:0000313" key="4">
    <source>
        <dbReference type="Proteomes" id="UP001279734"/>
    </source>
</evidence>
<dbReference type="Gene3D" id="3.30.70.330">
    <property type="match status" value="1"/>
</dbReference>
<dbReference type="Pfam" id="PF04059">
    <property type="entry name" value="RRM_2"/>
    <property type="match status" value="1"/>
</dbReference>
<organism evidence="3 4">
    <name type="scientific">Nepenthes gracilis</name>
    <name type="common">Slender pitcher plant</name>
    <dbReference type="NCBI Taxonomy" id="150966"/>
    <lineage>
        <taxon>Eukaryota</taxon>
        <taxon>Viridiplantae</taxon>
        <taxon>Streptophyta</taxon>
        <taxon>Embryophyta</taxon>
        <taxon>Tracheophyta</taxon>
        <taxon>Spermatophyta</taxon>
        <taxon>Magnoliopsida</taxon>
        <taxon>eudicotyledons</taxon>
        <taxon>Gunneridae</taxon>
        <taxon>Pentapetalae</taxon>
        <taxon>Caryophyllales</taxon>
        <taxon>Nepenthaceae</taxon>
        <taxon>Nepenthes</taxon>
    </lineage>
</organism>
<accession>A0AAD3P5N4</accession>
<keyword evidence="4" id="KW-1185">Reference proteome</keyword>
<dbReference type="InterPro" id="IPR035979">
    <property type="entry name" value="RBD_domain_sf"/>
</dbReference>
<dbReference type="Proteomes" id="UP001279734">
    <property type="component" value="Unassembled WGS sequence"/>
</dbReference>
<dbReference type="InterPro" id="IPR007201">
    <property type="entry name" value="Mei2-like_Rrm_C"/>
</dbReference>
<dbReference type="InterPro" id="IPR000504">
    <property type="entry name" value="RRM_dom"/>
</dbReference>
<evidence type="ECO:0000259" key="2">
    <source>
        <dbReference type="PROSITE" id="PS50102"/>
    </source>
</evidence>
<dbReference type="AlphaFoldDB" id="A0AAD3P5N4"/>
<dbReference type="EMBL" id="BSYO01000002">
    <property type="protein sequence ID" value="GMH00284.1"/>
    <property type="molecule type" value="Genomic_DNA"/>
</dbReference>
<comment type="caution">
    <text evidence="3">The sequence shown here is derived from an EMBL/GenBank/DDBJ whole genome shotgun (WGS) entry which is preliminary data.</text>
</comment>
<evidence type="ECO:0000256" key="1">
    <source>
        <dbReference type="PROSITE-ProRule" id="PRU00176"/>
    </source>
</evidence>
<dbReference type="PROSITE" id="PS50102">
    <property type="entry name" value="RRM"/>
    <property type="match status" value="1"/>
</dbReference>